<dbReference type="SUPFAM" id="SSF89796">
    <property type="entry name" value="CoA-transferase family III (CaiB/BaiF)"/>
    <property type="match status" value="1"/>
</dbReference>
<reference evidence="2" key="1">
    <citation type="submission" date="2017-05" db="EMBL/GenBank/DDBJ databases">
        <title>Complete and WGS of Bordetella genogroups.</title>
        <authorList>
            <person name="Spilker T."/>
            <person name="Lipuma J."/>
        </authorList>
    </citation>
    <scope>NUCLEOTIDE SEQUENCE [LARGE SCALE GENOMIC DNA]</scope>
    <source>
        <strain evidence="2">AU18089</strain>
    </source>
</reference>
<dbReference type="InterPro" id="IPR050509">
    <property type="entry name" value="CoA-transferase_III"/>
</dbReference>
<dbReference type="RefSeq" id="WP_094795718.1">
    <property type="nucleotide sequence ID" value="NZ_NEVK01000001.1"/>
</dbReference>
<dbReference type="InterPro" id="IPR023606">
    <property type="entry name" value="CoA-Trfase_III_dom_1_sf"/>
</dbReference>
<organism evidence="1 2">
    <name type="scientific">Bordetella genomosp. 7</name>
    <dbReference type="NCBI Taxonomy" id="1416805"/>
    <lineage>
        <taxon>Bacteria</taxon>
        <taxon>Pseudomonadati</taxon>
        <taxon>Pseudomonadota</taxon>
        <taxon>Betaproteobacteria</taxon>
        <taxon>Burkholderiales</taxon>
        <taxon>Alcaligenaceae</taxon>
        <taxon>Bordetella</taxon>
    </lineage>
</organism>
<protein>
    <submittedName>
        <fullName evidence="1">CoA transferase</fullName>
    </submittedName>
</protein>
<keyword evidence="2" id="KW-1185">Reference proteome</keyword>
<dbReference type="GO" id="GO:0016740">
    <property type="term" value="F:transferase activity"/>
    <property type="evidence" value="ECO:0007669"/>
    <property type="project" value="UniProtKB-KW"/>
</dbReference>
<dbReference type="InterPro" id="IPR003673">
    <property type="entry name" value="CoA-Trfase_fam_III"/>
</dbReference>
<evidence type="ECO:0000313" key="1">
    <source>
        <dbReference type="EMBL" id="OZI27197.1"/>
    </source>
</evidence>
<sequence length="354" mass="37612">MTAPLAGLRVLELEAPGPVPWAGMMLLNMGATVIRVRRPSPADMGIPRDERYELTGKGKDAVAIDLKTEPGRRQLLELVRDADVLLEGMRPGVLERLGLGPDVCWSHNAALVIGRMTGWGQAGPLAHTVGHDINYLAATGVLHAIGPGTGPPVVPLNLIGDFGAGGMLLVAGVLAAALAARDTGRGQVVDAAMVDGALCMLAPILGRWQAGQWRDSRASNLLDGSAPFYTTYETADGKAVAVGAIEPRFYSALLRGLELDERQLPPQHDTAGWPALRRQLAAIFVRHPRDYWVARFEGSEACVSPVLSLAEVPSHPHFVARENFRATDGILHPAPAPRFYPPPADAAIADDTAG</sequence>
<dbReference type="Pfam" id="PF02515">
    <property type="entry name" value="CoA_transf_3"/>
    <property type="match status" value="1"/>
</dbReference>
<gene>
    <name evidence="1" type="ORF">CAL19_00190</name>
</gene>
<dbReference type="AlphaFoldDB" id="A0A261RQY1"/>
<dbReference type="EMBL" id="NEVK01000001">
    <property type="protein sequence ID" value="OZI27197.1"/>
    <property type="molecule type" value="Genomic_DNA"/>
</dbReference>
<dbReference type="Proteomes" id="UP000216947">
    <property type="component" value="Unassembled WGS sequence"/>
</dbReference>
<evidence type="ECO:0000313" key="2">
    <source>
        <dbReference type="Proteomes" id="UP000216947"/>
    </source>
</evidence>
<accession>A0A261RQY1</accession>
<proteinExistence type="predicted"/>
<comment type="caution">
    <text evidence="1">The sequence shown here is derived from an EMBL/GenBank/DDBJ whole genome shotgun (WGS) entry which is preliminary data.</text>
</comment>
<name>A0A261RQY1_9BORD</name>
<dbReference type="Gene3D" id="3.30.1540.10">
    <property type="entry name" value="formyl-coa transferase, domain 3"/>
    <property type="match status" value="1"/>
</dbReference>
<keyword evidence="1" id="KW-0808">Transferase</keyword>
<dbReference type="InterPro" id="IPR044855">
    <property type="entry name" value="CoA-Trfase_III_dom3_sf"/>
</dbReference>
<dbReference type="PANTHER" id="PTHR48228:SF5">
    <property type="entry name" value="ALPHA-METHYLACYL-COA RACEMASE"/>
    <property type="match status" value="1"/>
</dbReference>
<dbReference type="PANTHER" id="PTHR48228">
    <property type="entry name" value="SUCCINYL-COA--D-CITRAMALATE COA-TRANSFERASE"/>
    <property type="match status" value="1"/>
</dbReference>
<dbReference type="Gene3D" id="3.40.50.10540">
    <property type="entry name" value="Crotonobetainyl-coa:carnitine coa-transferase, domain 1"/>
    <property type="match status" value="1"/>
</dbReference>